<dbReference type="GO" id="GO:0006355">
    <property type="term" value="P:regulation of DNA-templated transcription"/>
    <property type="evidence" value="ECO:0007669"/>
    <property type="project" value="InterPro"/>
</dbReference>
<dbReference type="InterPro" id="IPR036388">
    <property type="entry name" value="WH-like_DNA-bd_sf"/>
</dbReference>
<feature type="domain" description="OmpR/PhoB-type" evidence="3">
    <location>
        <begin position="85"/>
        <end position="186"/>
    </location>
</feature>
<dbReference type="SUPFAM" id="SSF46894">
    <property type="entry name" value="C-terminal effector domain of the bipartite response regulators"/>
    <property type="match status" value="1"/>
</dbReference>
<evidence type="ECO:0000313" key="4">
    <source>
        <dbReference type="EMBL" id="SCE65920.1"/>
    </source>
</evidence>
<name>A0A1C4U2L2_9ACTN</name>
<proteinExistence type="predicted"/>
<dbReference type="AlphaFoldDB" id="A0A1C4U2L2"/>
<dbReference type="InterPro" id="IPR016032">
    <property type="entry name" value="Sig_transdc_resp-reg_C-effctor"/>
</dbReference>
<dbReference type="Proteomes" id="UP000198243">
    <property type="component" value="Chromosome I"/>
</dbReference>
<dbReference type="GO" id="GO:0000160">
    <property type="term" value="P:phosphorelay signal transduction system"/>
    <property type="evidence" value="ECO:0007669"/>
    <property type="project" value="InterPro"/>
</dbReference>
<evidence type="ECO:0000256" key="1">
    <source>
        <dbReference type="ARBA" id="ARBA00023125"/>
    </source>
</evidence>
<reference evidence="5" key="1">
    <citation type="submission" date="2016-06" db="EMBL/GenBank/DDBJ databases">
        <authorList>
            <person name="Varghese N."/>
            <person name="Submissions Spin"/>
        </authorList>
    </citation>
    <scope>NUCLEOTIDE SEQUENCE [LARGE SCALE GENOMIC DNA]</scope>
    <source>
        <strain evidence="5">DSM 44875</strain>
    </source>
</reference>
<dbReference type="Pfam" id="PF00486">
    <property type="entry name" value="Trans_reg_C"/>
    <property type="match status" value="1"/>
</dbReference>
<dbReference type="InterPro" id="IPR001867">
    <property type="entry name" value="OmpR/PhoB-type_DNA-bd"/>
</dbReference>
<dbReference type="SMART" id="SM00862">
    <property type="entry name" value="Trans_reg_C"/>
    <property type="match status" value="1"/>
</dbReference>
<evidence type="ECO:0000313" key="5">
    <source>
        <dbReference type="Proteomes" id="UP000198243"/>
    </source>
</evidence>
<dbReference type="EMBL" id="LT607412">
    <property type="protein sequence ID" value="SCE65920.1"/>
    <property type="molecule type" value="Genomic_DNA"/>
</dbReference>
<dbReference type="PROSITE" id="PS51755">
    <property type="entry name" value="OMPR_PHOB"/>
    <property type="match status" value="1"/>
</dbReference>
<dbReference type="Gene3D" id="1.10.10.10">
    <property type="entry name" value="Winged helix-like DNA-binding domain superfamily/Winged helix DNA-binding domain"/>
    <property type="match status" value="1"/>
</dbReference>
<organism evidence="4 5">
    <name type="scientific">Micromonospora coriariae</name>
    <dbReference type="NCBI Taxonomy" id="285665"/>
    <lineage>
        <taxon>Bacteria</taxon>
        <taxon>Bacillati</taxon>
        <taxon>Actinomycetota</taxon>
        <taxon>Actinomycetes</taxon>
        <taxon>Micromonosporales</taxon>
        <taxon>Micromonosporaceae</taxon>
        <taxon>Micromonospora</taxon>
    </lineage>
</organism>
<dbReference type="GO" id="GO:0003677">
    <property type="term" value="F:DNA binding"/>
    <property type="evidence" value="ECO:0007669"/>
    <property type="project" value="UniProtKB-UniRule"/>
</dbReference>
<sequence length="201" mass="21778">MTLARGEKSIEDVRMERLLGADDAAVVIAIASSTEERVRLASLVTGHAAVLLVSSPEELLSLLVGSAPPAEAPSVHPRVVEPLSRALIGTADVVPEVDSDRRVATWSGRTVPLSPLEHDLLRYLLLARLGRTRTFESLHRAVWGNDHLGGRGDVRSVVKRLRRKLDELDCPLRIQAVRGVGLRLVDPGAVLSTNAEEARES</sequence>
<protein>
    <submittedName>
        <fullName evidence="4">Transcriptional regulatory protein, C terminal</fullName>
    </submittedName>
</protein>
<feature type="DNA-binding region" description="OmpR/PhoB-type" evidence="2">
    <location>
        <begin position="85"/>
        <end position="186"/>
    </location>
</feature>
<gene>
    <name evidence="4" type="ORF">GA0070607_0057</name>
</gene>
<accession>A0A1C4U2L2</accession>
<evidence type="ECO:0000259" key="3">
    <source>
        <dbReference type="PROSITE" id="PS51755"/>
    </source>
</evidence>
<keyword evidence="1 2" id="KW-0238">DNA-binding</keyword>
<keyword evidence="5" id="KW-1185">Reference proteome</keyword>
<evidence type="ECO:0000256" key="2">
    <source>
        <dbReference type="PROSITE-ProRule" id="PRU01091"/>
    </source>
</evidence>